<reference evidence="2" key="1">
    <citation type="submission" date="2021-07" db="EMBL/GenBank/DDBJ databases">
        <authorList>
            <person name="Catto M.A."/>
            <person name="Jacobson A."/>
            <person name="Kennedy G."/>
            <person name="Labadie P."/>
            <person name="Hunt B.G."/>
            <person name="Srinivasan R."/>
        </authorList>
    </citation>
    <scope>NUCLEOTIDE SEQUENCE</scope>
    <source>
        <strain evidence="2">PL_HMW_Pooled</strain>
        <tissue evidence="2">Head</tissue>
    </source>
</reference>
<dbReference type="SUPFAM" id="SSF52540">
    <property type="entry name" value="P-loop containing nucleoside triphosphate hydrolases"/>
    <property type="match status" value="1"/>
</dbReference>
<dbReference type="InterPro" id="IPR027417">
    <property type="entry name" value="P-loop_NTPase"/>
</dbReference>
<proteinExistence type="predicted"/>
<feature type="compositionally biased region" description="Gly residues" evidence="1">
    <location>
        <begin position="802"/>
        <end position="813"/>
    </location>
</feature>
<feature type="compositionally biased region" description="Gly residues" evidence="1">
    <location>
        <begin position="756"/>
        <end position="774"/>
    </location>
</feature>
<dbReference type="EMBL" id="JAHWGI010001436">
    <property type="protein sequence ID" value="KAK3932428.1"/>
    <property type="molecule type" value="Genomic_DNA"/>
</dbReference>
<reference evidence="2" key="2">
    <citation type="journal article" date="2023" name="BMC Genomics">
        <title>Pest status, molecular evolution, and epigenetic factors derived from the genome assembly of Frankliniella fusca, a thysanopteran phytovirus vector.</title>
        <authorList>
            <person name="Catto M.A."/>
            <person name="Labadie P.E."/>
            <person name="Jacobson A.L."/>
            <person name="Kennedy G.G."/>
            <person name="Srinivasan R."/>
            <person name="Hunt B.G."/>
        </authorList>
    </citation>
    <scope>NUCLEOTIDE SEQUENCE</scope>
    <source>
        <strain evidence="2">PL_HMW_Pooled</strain>
    </source>
</reference>
<gene>
    <name evidence="2" type="ORF">KUF71_012605</name>
</gene>
<evidence type="ECO:0000256" key="1">
    <source>
        <dbReference type="SAM" id="MobiDB-lite"/>
    </source>
</evidence>
<feature type="region of interest" description="Disordered" evidence="1">
    <location>
        <begin position="699"/>
        <end position="723"/>
    </location>
</feature>
<evidence type="ECO:0000313" key="2">
    <source>
        <dbReference type="EMBL" id="KAK3932428.1"/>
    </source>
</evidence>
<feature type="region of interest" description="Disordered" evidence="1">
    <location>
        <begin position="647"/>
        <end position="672"/>
    </location>
</feature>
<name>A0AAE1I3N5_9NEOP</name>
<dbReference type="Gene3D" id="3.40.50.300">
    <property type="entry name" value="P-loop containing nucleotide triphosphate hydrolases"/>
    <property type="match status" value="1"/>
</dbReference>
<keyword evidence="2" id="KW-0176">Collagen</keyword>
<dbReference type="PANTHER" id="PTHR24637">
    <property type="entry name" value="COLLAGEN"/>
    <property type="match status" value="1"/>
</dbReference>
<feature type="region of interest" description="Disordered" evidence="1">
    <location>
        <begin position="756"/>
        <end position="778"/>
    </location>
</feature>
<feature type="region of interest" description="Disordered" evidence="1">
    <location>
        <begin position="798"/>
        <end position="817"/>
    </location>
</feature>
<protein>
    <submittedName>
        <fullName evidence="2">Collagen alpha-5(VI) chain</fullName>
    </submittedName>
</protein>
<dbReference type="GO" id="GO:0005581">
    <property type="term" value="C:collagen trimer"/>
    <property type="evidence" value="ECO:0007669"/>
    <property type="project" value="UniProtKB-KW"/>
</dbReference>
<comment type="caution">
    <text evidence="2">The sequence shown here is derived from an EMBL/GenBank/DDBJ whole genome shotgun (WGS) entry which is preliminary data.</text>
</comment>
<organism evidence="2 3">
    <name type="scientific">Frankliniella fusca</name>
    <dbReference type="NCBI Taxonomy" id="407009"/>
    <lineage>
        <taxon>Eukaryota</taxon>
        <taxon>Metazoa</taxon>
        <taxon>Ecdysozoa</taxon>
        <taxon>Arthropoda</taxon>
        <taxon>Hexapoda</taxon>
        <taxon>Insecta</taxon>
        <taxon>Pterygota</taxon>
        <taxon>Neoptera</taxon>
        <taxon>Paraneoptera</taxon>
        <taxon>Thysanoptera</taxon>
        <taxon>Terebrantia</taxon>
        <taxon>Thripoidea</taxon>
        <taxon>Thripidae</taxon>
        <taxon>Frankliniella</taxon>
    </lineage>
</organism>
<keyword evidence="3" id="KW-1185">Reference proteome</keyword>
<evidence type="ECO:0000313" key="3">
    <source>
        <dbReference type="Proteomes" id="UP001219518"/>
    </source>
</evidence>
<dbReference type="Proteomes" id="UP001219518">
    <property type="component" value="Unassembled WGS sequence"/>
</dbReference>
<dbReference type="AlphaFoldDB" id="A0AAE1I3N5"/>
<feature type="region of interest" description="Disordered" evidence="1">
    <location>
        <begin position="834"/>
        <end position="866"/>
    </location>
</feature>
<accession>A0AAE1I3N5</accession>
<sequence length="929" mass="101381">MVKDMTTEFIAAHKVRVMDEDSVCSDYESITDGELASAFTLDLSDGHDPPFPNEECRILFLGKTVAGKTTLCKLLAGGEQEARLHIEERRGQLLIVDDAGKIGLDGTSTTWEPTLIRCSPPDWEDCDAPAPGPGRVARVALCDCPGFGDTRGWETEARQLQQVREVALKAAALKVVLVVEHASTVAGTCVDSFIGMVEYAVGLLRDLDKCRASACLVINKVPLTTRKVRGLYEPKKDEEFKEEARSFLAEVLSALRKGNRQAEQDGFLSKGCVKFVSDLLEDDRLALLRCPDEGGPVKDCELLQDSKQGVLALLRGLQWLQIRREDLGYPLSVSAGKEVSEQVMDLSECIPRLMVFAVRTLKEHYVSMFQSKNVEESRALLEEHMHCTVKQPGASGIPCQTCFGNDNLAQLLEQISGKMDKLRDLQGAYDRDVVSEVNQKLSEHKQAVHNFLQGWAHYFHFYVELSDLVWSYDVQSRQSDFDVSNVVDWGRARSRSGQDAAAGEADHLILSEDNVRNFVSVVRAQGLAVSPELDAVEWEPAMLESVNALLAAALRHRPRVLRVGDKAEVRGECVVLSSAVRDILDLFADDSCSERWPRQITILAHDTMFIDCSVNAAGHRLRLAVLAPRWEVIKPCINICLDGSTPHSENRLRPGASNRQPGDNGSDGAPGLPGGSAGAFLGAWAELVNGRHLKISACGGKGEDGKNGTGGANGKHGDNATPAFYSESRQSKMNDPSFVFGFIYSQRWRTFYGFDGEPGGDGGDGGKGGSGGLPGEVARLLPTDETSDFDIIAVKGEDGEDGLAGTGGRGGSQGKNKTARQHFAFFLPVGVSVDDPTEQTTKARDGRPGKKGGNSSGRRAPEPAESFTVQEKIALLETYRETYSEPGNHLHQNRRAAFRKFLTVVHDQLDSNSVSRWITNPSSPVCERP</sequence>